<dbReference type="Gene3D" id="3.40.190.10">
    <property type="entry name" value="Periplasmic binding protein-like II"/>
    <property type="match status" value="1"/>
</dbReference>
<keyword evidence="5 8" id="KW-0472">Membrane</keyword>
<dbReference type="SUPFAM" id="SSF53850">
    <property type="entry name" value="Periplasmic binding protein-like II"/>
    <property type="match status" value="1"/>
</dbReference>
<feature type="transmembrane region" description="Helical" evidence="8">
    <location>
        <begin position="422"/>
        <end position="441"/>
    </location>
</feature>
<dbReference type="Proteomes" id="UP000183832">
    <property type="component" value="Unassembled WGS sequence"/>
</dbReference>
<proteinExistence type="predicted"/>
<evidence type="ECO:0000259" key="9">
    <source>
        <dbReference type="Pfam" id="PF00497"/>
    </source>
</evidence>
<accession>A0A1J1J972</accession>
<feature type="transmembrane region" description="Helical" evidence="8">
    <location>
        <begin position="394"/>
        <end position="410"/>
    </location>
</feature>
<feature type="transmembrane region" description="Helical" evidence="8">
    <location>
        <begin position="353"/>
        <end position="373"/>
    </location>
</feature>
<dbReference type="InterPro" id="IPR001638">
    <property type="entry name" value="Solute-binding_3/MltF_N"/>
</dbReference>
<evidence type="ECO:0000256" key="4">
    <source>
        <dbReference type="ARBA" id="ARBA00022989"/>
    </source>
</evidence>
<dbReference type="PANTHER" id="PTHR42643">
    <property type="entry name" value="IONOTROPIC RECEPTOR 20A-RELATED"/>
    <property type="match status" value="1"/>
</dbReference>
<dbReference type="OrthoDB" id="7739311at2759"/>
<protein>
    <submittedName>
        <fullName evidence="11">CLUMA_CG020518, isoform A</fullName>
    </submittedName>
</protein>
<feature type="domain" description="Solute-binding protein family 3/N-terminal" evidence="9">
    <location>
        <begin position="244"/>
        <end position="572"/>
    </location>
</feature>
<dbReference type="InterPro" id="IPR056198">
    <property type="entry name" value="LBD_receptor"/>
</dbReference>
<keyword evidence="4 8" id="KW-1133">Transmembrane helix</keyword>
<comment type="subcellular location">
    <subcellularLocation>
        <location evidence="1">Cell membrane</location>
        <topology evidence="1">Multi-pass membrane protein</topology>
    </subcellularLocation>
</comment>
<dbReference type="InterPro" id="IPR052192">
    <property type="entry name" value="Insect_Ionotropic_Sensory_Rcpt"/>
</dbReference>
<dbReference type="Pfam" id="PF24061">
    <property type="entry name" value="LBD_receptor"/>
    <property type="match status" value="1"/>
</dbReference>
<evidence type="ECO:0000256" key="3">
    <source>
        <dbReference type="ARBA" id="ARBA00022692"/>
    </source>
</evidence>
<evidence type="ECO:0000256" key="8">
    <source>
        <dbReference type="SAM" id="Phobius"/>
    </source>
</evidence>
<sequence length="605" mass="69983">MYAQWTKLSVLHRIQNVPHKMIQNLLKFLIFSLSVKGILSFTFEHEIELDELHNALLKVVEDSFVAVTLDIITCTHNNDIRSDIIGSLLEESQGSISYRIERCEELNDSIIRKYVLILMDHSKTDFMIKQLTPHRFDFSGFYLIHYVNFKATFDILNNLFRNLSDLFIHNVNVISNDSNVIQLKTFFYFTEKICNSTEPVVINRYENNQWKSKEFFLSKTKNFFGCPLKVATFIYEPAIIMEGSYDDNNYTLGGSEVEILKGVANVLNFSIQYNFDPTPGAWGRIKSNGEASGSYLKVIEKEVDLMIGSITKTYIRTFYVAFSTVVNFNDVLVVVPPGQPFTAFEKMIKPFEGIVWIVLLVILTVGFTIAVVLSRKPHSALNRIVVGKEIKMPAMSIIVALVGGSLHVLPKRSTPRVLLTSFLLFCLVIRTLYTAALFNFLQSDNRRPGLSSLKEVIDKKFPVYVYPSFYDNYKELRLLRRAKTFNSSIGEYYEKVHDANFEGVIPYFIDNIAYYNKNNYKKFVLRVLKERIFSVQSAWMFPKNSFLVEIFNEKLEAFKENGLLDFSIKKYVNPKYLNIKKTKSGPKKLNFENLWSFRLLDYDPN</sequence>
<feature type="domain" description="Putative ionotropic receptor ligand binding" evidence="10">
    <location>
        <begin position="48"/>
        <end position="222"/>
    </location>
</feature>
<dbReference type="Pfam" id="PF00497">
    <property type="entry name" value="SBP_bac_3"/>
    <property type="match status" value="1"/>
</dbReference>
<organism evidence="11 12">
    <name type="scientific">Clunio marinus</name>
    <dbReference type="NCBI Taxonomy" id="568069"/>
    <lineage>
        <taxon>Eukaryota</taxon>
        <taxon>Metazoa</taxon>
        <taxon>Ecdysozoa</taxon>
        <taxon>Arthropoda</taxon>
        <taxon>Hexapoda</taxon>
        <taxon>Insecta</taxon>
        <taxon>Pterygota</taxon>
        <taxon>Neoptera</taxon>
        <taxon>Endopterygota</taxon>
        <taxon>Diptera</taxon>
        <taxon>Nematocera</taxon>
        <taxon>Chironomoidea</taxon>
        <taxon>Chironomidae</taxon>
        <taxon>Clunio</taxon>
    </lineage>
</organism>
<reference evidence="11 12" key="1">
    <citation type="submission" date="2015-04" db="EMBL/GenBank/DDBJ databases">
        <authorList>
            <person name="Syromyatnikov M.Y."/>
            <person name="Popov V.N."/>
        </authorList>
    </citation>
    <scope>NUCLEOTIDE SEQUENCE [LARGE SCALE GENOMIC DNA]</scope>
</reference>
<dbReference type="EMBL" id="CVRI01000072">
    <property type="protein sequence ID" value="CRL07553.1"/>
    <property type="molecule type" value="Genomic_DNA"/>
</dbReference>
<dbReference type="Gene3D" id="1.10.287.70">
    <property type="match status" value="1"/>
</dbReference>
<keyword evidence="3 8" id="KW-0812">Transmembrane</keyword>
<keyword evidence="6" id="KW-0675">Receptor</keyword>
<dbReference type="GO" id="GO:0005886">
    <property type="term" value="C:plasma membrane"/>
    <property type="evidence" value="ECO:0007669"/>
    <property type="project" value="UniProtKB-SubCell"/>
</dbReference>
<keyword evidence="12" id="KW-1185">Reference proteome</keyword>
<keyword evidence="2" id="KW-1003">Cell membrane</keyword>
<dbReference type="STRING" id="568069.A0A1J1J972"/>
<dbReference type="PANTHER" id="PTHR42643:SF30">
    <property type="entry name" value="IONOTROPIC RECEPTOR 40A-RELATED"/>
    <property type="match status" value="1"/>
</dbReference>
<name>A0A1J1J972_9DIPT</name>
<keyword evidence="7" id="KW-0325">Glycoprotein</keyword>
<evidence type="ECO:0000256" key="5">
    <source>
        <dbReference type="ARBA" id="ARBA00023136"/>
    </source>
</evidence>
<evidence type="ECO:0000256" key="7">
    <source>
        <dbReference type="ARBA" id="ARBA00023180"/>
    </source>
</evidence>
<evidence type="ECO:0000256" key="1">
    <source>
        <dbReference type="ARBA" id="ARBA00004651"/>
    </source>
</evidence>
<evidence type="ECO:0000259" key="10">
    <source>
        <dbReference type="Pfam" id="PF24061"/>
    </source>
</evidence>
<gene>
    <name evidence="11" type="ORF">CLUMA_CG020518</name>
</gene>
<dbReference type="AlphaFoldDB" id="A0A1J1J972"/>
<evidence type="ECO:0000313" key="11">
    <source>
        <dbReference type="EMBL" id="CRL07553.1"/>
    </source>
</evidence>
<evidence type="ECO:0000256" key="2">
    <source>
        <dbReference type="ARBA" id="ARBA00022475"/>
    </source>
</evidence>
<evidence type="ECO:0000313" key="12">
    <source>
        <dbReference type="Proteomes" id="UP000183832"/>
    </source>
</evidence>
<evidence type="ECO:0000256" key="6">
    <source>
        <dbReference type="ARBA" id="ARBA00023170"/>
    </source>
</evidence>